<dbReference type="PANTHER" id="PTHR33939">
    <property type="entry name" value="PROTEIN CBG22215"/>
    <property type="match status" value="1"/>
</dbReference>
<feature type="non-terminal residue" evidence="2">
    <location>
        <position position="1"/>
    </location>
</feature>
<feature type="compositionally biased region" description="Pro residues" evidence="1">
    <location>
        <begin position="374"/>
        <end position="383"/>
    </location>
</feature>
<keyword evidence="3" id="KW-1185">Reference proteome</keyword>
<feature type="region of interest" description="Disordered" evidence="1">
    <location>
        <begin position="371"/>
        <end position="426"/>
    </location>
</feature>
<feature type="compositionally biased region" description="Low complexity" evidence="1">
    <location>
        <begin position="410"/>
        <end position="423"/>
    </location>
</feature>
<dbReference type="VEuPathDB" id="FungiDB:H310_08831"/>
<protein>
    <recommendedName>
        <fullName evidence="4">Tc1-like transposase DDE domain-containing protein</fullName>
    </recommendedName>
</protein>
<dbReference type="Gene3D" id="3.30.420.10">
    <property type="entry name" value="Ribonuclease H-like superfamily/Ribonuclease H"/>
    <property type="match status" value="1"/>
</dbReference>
<organism evidence="2 3">
    <name type="scientific">Aphanomyces invadans</name>
    <dbReference type="NCBI Taxonomy" id="157072"/>
    <lineage>
        <taxon>Eukaryota</taxon>
        <taxon>Sar</taxon>
        <taxon>Stramenopiles</taxon>
        <taxon>Oomycota</taxon>
        <taxon>Saprolegniomycetes</taxon>
        <taxon>Saprolegniales</taxon>
        <taxon>Verrucalvaceae</taxon>
        <taxon>Aphanomyces</taxon>
    </lineage>
</organism>
<dbReference type="GO" id="GO:0003676">
    <property type="term" value="F:nucleic acid binding"/>
    <property type="evidence" value="ECO:0007669"/>
    <property type="project" value="InterPro"/>
</dbReference>
<reference evidence="2 3" key="1">
    <citation type="submission" date="2018-08" db="EMBL/GenBank/DDBJ databases">
        <title>Aphanomyces genome sequencing and annotation.</title>
        <authorList>
            <person name="Minardi D."/>
            <person name="Oidtmann B."/>
            <person name="Van Der Giezen M."/>
            <person name="Studholme D.J."/>
        </authorList>
    </citation>
    <scope>NUCLEOTIDE SEQUENCE [LARGE SCALE GENOMIC DNA]</scope>
    <source>
        <strain evidence="2 3">NJM0002</strain>
    </source>
</reference>
<dbReference type="InterPro" id="IPR036397">
    <property type="entry name" value="RNaseH_sf"/>
</dbReference>
<accession>A0A3R6YYR6</accession>
<sequence>DECVRFGIEFDESDYKSILWEELSQYIHKNIDPVVVDMAKKRGHTVVFTPPHHSDLQPIELVWAIFKGEVGRRYDNETKFADVKKRIDAAFAALTPYAMKGCVKVVQEKLKLLHEHIVQVDAMNVDEESSAESDTDGDAEDTCDILDLLATGTASGGELFDAFEPLRRDSNRDIVGYVRIPTGAFTAQIDEGKALKAVLFDNHQANVGSSMAQLIQLRKDLANQQLVLGLTLFRAIDTLTGVSFKLPVKDGQQTFLVESSHAMDGFHIDIFDLAHDRAAERHLWCILAAWGAPPIVGMYTQVSAVQGAKPSRYRLTLATADAPSLFRSNGRLIDEIILLGSCHRVYGKSWYNHKQPLQPTDMDIAARERKIVRPPTPPPPGVSPSPRTAGSPKRQCVPPMERTLRSPQIPESSDVPTSTPPSSFVGGTKIVKGTAVRIEVPLDAILQELTMMDRSSQIAQASFYFDCAVARGSTNLDLTAYIQNGEAD</sequence>
<dbReference type="PANTHER" id="PTHR33939:SF1">
    <property type="entry name" value="DUF4371 DOMAIN-CONTAINING PROTEIN"/>
    <property type="match status" value="1"/>
</dbReference>
<evidence type="ECO:0000313" key="3">
    <source>
        <dbReference type="Proteomes" id="UP000285060"/>
    </source>
</evidence>
<dbReference type="EMBL" id="QUSY01001512">
    <property type="protein sequence ID" value="RHY24745.1"/>
    <property type="molecule type" value="Genomic_DNA"/>
</dbReference>
<name>A0A3R6YYR6_9STRA</name>
<gene>
    <name evidence="2" type="ORF">DYB32_008716</name>
</gene>
<comment type="caution">
    <text evidence="2">The sequence shown here is derived from an EMBL/GenBank/DDBJ whole genome shotgun (WGS) entry which is preliminary data.</text>
</comment>
<dbReference type="Proteomes" id="UP000285060">
    <property type="component" value="Unassembled WGS sequence"/>
</dbReference>
<proteinExistence type="predicted"/>
<evidence type="ECO:0000256" key="1">
    <source>
        <dbReference type="SAM" id="MobiDB-lite"/>
    </source>
</evidence>
<dbReference type="AlphaFoldDB" id="A0A3R6YYR6"/>
<evidence type="ECO:0008006" key="4">
    <source>
        <dbReference type="Google" id="ProtNLM"/>
    </source>
</evidence>
<dbReference type="VEuPathDB" id="FungiDB:H310_11887"/>
<evidence type="ECO:0000313" key="2">
    <source>
        <dbReference type="EMBL" id="RHY24745.1"/>
    </source>
</evidence>